<feature type="transmembrane region" description="Helical" evidence="1">
    <location>
        <begin position="6"/>
        <end position="23"/>
    </location>
</feature>
<proteinExistence type="predicted"/>
<organism evidence="2 3">
    <name type="scientific">Apibacter mensalis</name>
    <dbReference type="NCBI Taxonomy" id="1586267"/>
    <lineage>
        <taxon>Bacteria</taxon>
        <taxon>Pseudomonadati</taxon>
        <taxon>Bacteroidota</taxon>
        <taxon>Flavobacteriia</taxon>
        <taxon>Flavobacteriales</taxon>
        <taxon>Weeksellaceae</taxon>
        <taxon>Apibacter</taxon>
    </lineage>
</organism>
<name>A0A0X3AMG1_9FLAO</name>
<keyword evidence="1" id="KW-0812">Transmembrane</keyword>
<keyword evidence="1" id="KW-0472">Membrane</keyword>
<reference evidence="2 3" key="1">
    <citation type="submission" date="2016-01" db="EMBL/GenBank/DDBJ databases">
        <authorList>
            <person name="McClelland M."/>
            <person name="Jain A."/>
            <person name="Saraogi P."/>
            <person name="Mendelson R."/>
            <person name="Westerman R."/>
            <person name="SanMiguel P."/>
            <person name="Csonka L."/>
        </authorList>
    </citation>
    <scope>NUCLEOTIDE SEQUENCE [LARGE SCALE GENOMIC DNA]</scope>
    <source>
        <strain evidence="2 3">R-53146</strain>
    </source>
</reference>
<dbReference type="OrthoDB" id="997828at2"/>
<dbReference type="AlphaFoldDB" id="A0A0X3AMG1"/>
<dbReference type="EMBL" id="FCOR01000002">
    <property type="protein sequence ID" value="CVK15536.1"/>
    <property type="molecule type" value="Genomic_DNA"/>
</dbReference>
<evidence type="ECO:0000256" key="1">
    <source>
        <dbReference type="SAM" id="Phobius"/>
    </source>
</evidence>
<keyword evidence="1" id="KW-1133">Transmembrane helix</keyword>
<sequence>MKLRYLFTPVFIILAGILFFTNPDNEMHRTFIKGKFISIVNQKMDDELIKTKDPNIKFFANLSKNIFPSLGDKFITHMMDTHVRRKNYFLFSTVQILYNDQWSTVGLGIFNTMFLFPKVEEELQKVDVKKELYNLLQFDP</sequence>
<protein>
    <recommendedName>
        <fullName evidence="4">DUF4359 domain-containing protein</fullName>
    </recommendedName>
</protein>
<evidence type="ECO:0008006" key="4">
    <source>
        <dbReference type="Google" id="ProtNLM"/>
    </source>
</evidence>
<dbReference type="Proteomes" id="UP000182761">
    <property type="component" value="Unassembled WGS sequence"/>
</dbReference>
<accession>A0A0X3AMG1</accession>
<dbReference type="RefSeq" id="WP_055424768.1">
    <property type="nucleotide sequence ID" value="NZ_FCOR01000002.1"/>
</dbReference>
<keyword evidence="3" id="KW-1185">Reference proteome</keyword>
<evidence type="ECO:0000313" key="3">
    <source>
        <dbReference type="Proteomes" id="UP000182761"/>
    </source>
</evidence>
<gene>
    <name evidence="2" type="ORF">Ga0061079_10282</name>
</gene>
<evidence type="ECO:0000313" key="2">
    <source>
        <dbReference type="EMBL" id="CVK15536.1"/>
    </source>
</evidence>